<reference evidence="7" key="1">
    <citation type="journal article" date="2019" name="Microbiol. Resour. Announc.">
        <title>Complete Genome Sequence of Rubrobacter xylanophilus Strain AA3-22, Isolated from Arima Onsen in Japan.</title>
        <authorList>
            <person name="Tomariguchi N."/>
            <person name="Miyazaki K."/>
        </authorList>
    </citation>
    <scope>NUCLEOTIDE SEQUENCE [LARGE SCALE GENOMIC DNA]</scope>
    <source>
        <strain evidence="7">AA3-22</strain>
    </source>
</reference>
<evidence type="ECO:0000256" key="3">
    <source>
        <dbReference type="ARBA" id="ARBA00022692"/>
    </source>
</evidence>
<organism evidence="7 8">
    <name type="scientific">Rubrobacter xylanophilus</name>
    <dbReference type="NCBI Taxonomy" id="49319"/>
    <lineage>
        <taxon>Bacteria</taxon>
        <taxon>Bacillati</taxon>
        <taxon>Actinomycetota</taxon>
        <taxon>Rubrobacteria</taxon>
        <taxon>Rubrobacterales</taxon>
        <taxon>Rubrobacteraceae</taxon>
        <taxon>Rubrobacter</taxon>
    </lineage>
</organism>
<evidence type="ECO:0000256" key="1">
    <source>
        <dbReference type="ARBA" id="ARBA00004141"/>
    </source>
</evidence>
<evidence type="ECO:0000256" key="6">
    <source>
        <dbReference type="RuleBase" id="RU363041"/>
    </source>
</evidence>
<dbReference type="AlphaFoldDB" id="A0A510HPX5"/>
<keyword evidence="8" id="KW-1185">Reference proteome</keyword>
<protein>
    <recommendedName>
        <fullName evidence="6">Probable membrane transporter protein</fullName>
    </recommendedName>
</protein>
<keyword evidence="4 6" id="KW-1133">Transmembrane helix</keyword>
<feature type="transmembrane region" description="Helical" evidence="6">
    <location>
        <begin position="130"/>
        <end position="154"/>
    </location>
</feature>
<comment type="subcellular location">
    <subcellularLocation>
        <location evidence="6">Cell membrane</location>
        <topology evidence="6">Multi-pass membrane protein</topology>
    </subcellularLocation>
    <subcellularLocation>
        <location evidence="1">Membrane</location>
        <topology evidence="1">Multi-pass membrane protein</topology>
    </subcellularLocation>
</comment>
<dbReference type="PANTHER" id="PTHR43701">
    <property type="entry name" value="MEMBRANE TRANSPORTER PROTEIN MJ0441-RELATED"/>
    <property type="match status" value="1"/>
</dbReference>
<evidence type="ECO:0000256" key="4">
    <source>
        <dbReference type="ARBA" id="ARBA00022989"/>
    </source>
</evidence>
<evidence type="ECO:0000256" key="2">
    <source>
        <dbReference type="ARBA" id="ARBA00009142"/>
    </source>
</evidence>
<feature type="transmembrane region" description="Helical" evidence="6">
    <location>
        <begin position="225"/>
        <end position="243"/>
    </location>
</feature>
<evidence type="ECO:0000256" key="5">
    <source>
        <dbReference type="ARBA" id="ARBA00023136"/>
    </source>
</evidence>
<dbReference type="GO" id="GO:0005886">
    <property type="term" value="C:plasma membrane"/>
    <property type="evidence" value="ECO:0007669"/>
    <property type="project" value="UniProtKB-SubCell"/>
</dbReference>
<comment type="similarity">
    <text evidence="2 6">Belongs to the 4-toluene sulfonate uptake permease (TSUP) (TC 2.A.102) family.</text>
</comment>
<keyword evidence="6" id="KW-1003">Cell membrane</keyword>
<sequence>MILLAVLILVAAILYSSVGHAGASGYLAAMALVGVAPEVMKPTALALNILVASIATARYWRAGHFYWAAFWPFVIGSVPLAFVGGAVTLPHYLYQPAVGLILLYTAYRLARSTTGRDGPALEKEVGVPVLPAVVSGGAIGLLSGLTGTGGGIFLSPLLLFTGWAGTRPTAGVSAAFILANSAAGLAGNVASVQNLPPQIPYWAVAAAVGGIVGSELGSRRLSGVGIRRALAVVLVIAGVKLVFT</sequence>
<proteinExistence type="inferred from homology"/>
<dbReference type="EMBL" id="AP019791">
    <property type="protein sequence ID" value="BBL80927.1"/>
    <property type="molecule type" value="Genomic_DNA"/>
</dbReference>
<evidence type="ECO:0000313" key="8">
    <source>
        <dbReference type="Proteomes" id="UP000318065"/>
    </source>
</evidence>
<dbReference type="PANTHER" id="PTHR43701:SF5">
    <property type="entry name" value="MEMBRANE TRANSPORTER PROTEIN-RELATED"/>
    <property type="match status" value="1"/>
</dbReference>
<dbReference type="InterPro" id="IPR002781">
    <property type="entry name" value="TM_pro_TauE-like"/>
</dbReference>
<keyword evidence="3 6" id="KW-0812">Transmembrane</keyword>
<keyword evidence="5 6" id="KW-0472">Membrane</keyword>
<gene>
    <name evidence="7" type="ORF">RxyAA322_27810</name>
</gene>
<name>A0A510HPX5_9ACTN</name>
<feature type="transmembrane region" description="Helical" evidence="6">
    <location>
        <begin position="67"/>
        <end position="87"/>
    </location>
</feature>
<evidence type="ECO:0000313" key="7">
    <source>
        <dbReference type="EMBL" id="BBL80927.1"/>
    </source>
</evidence>
<dbReference type="Proteomes" id="UP000318065">
    <property type="component" value="Chromosome"/>
</dbReference>
<accession>A0A510HPX5</accession>
<dbReference type="Pfam" id="PF01925">
    <property type="entry name" value="TauE"/>
    <property type="match status" value="1"/>
</dbReference>
<dbReference type="InterPro" id="IPR051598">
    <property type="entry name" value="TSUP/Inactive_protease-like"/>
</dbReference>